<evidence type="ECO:0000313" key="3">
    <source>
        <dbReference type="EMBL" id="KAB2674729.1"/>
    </source>
</evidence>
<accession>A0A6L3Y8Z6</accession>
<keyword evidence="1" id="KW-0732">Signal</keyword>
<dbReference type="InterPro" id="IPR001638">
    <property type="entry name" value="Solute-binding_3/MltF_N"/>
</dbReference>
<dbReference type="SMART" id="SM00062">
    <property type="entry name" value="PBPb"/>
    <property type="match status" value="1"/>
</dbReference>
<proteinExistence type="predicted"/>
<reference evidence="3 4" key="1">
    <citation type="submission" date="2019-09" db="EMBL/GenBank/DDBJ databases">
        <title>Taxonomic organization of the family Brucellaceae based on a phylogenomic approach.</title>
        <authorList>
            <person name="Leclercq S."/>
            <person name="Cloeckaert A."/>
            <person name="Zygmunt M.S."/>
        </authorList>
    </citation>
    <scope>NUCLEOTIDE SEQUENCE [LARGE SCALE GENOMIC DNA]</scope>
    <source>
        <strain evidence="3 4">WS1830</strain>
    </source>
</reference>
<dbReference type="PANTHER" id="PTHR35936:SF17">
    <property type="entry name" value="ARGININE-BINDING EXTRACELLULAR PROTEIN ARTP"/>
    <property type="match status" value="1"/>
</dbReference>
<protein>
    <submittedName>
        <fullName evidence="3">ABC transporter substrate-binding protein</fullName>
    </submittedName>
</protein>
<gene>
    <name evidence="3" type="ORF">F9L08_28275</name>
</gene>
<dbReference type="SUPFAM" id="SSF53850">
    <property type="entry name" value="Periplasmic binding protein-like II"/>
    <property type="match status" value="1"/>
</dbReference>
<comment type="caution">
    <text evidence="3">The sequence shown here is derived from an EMBL/GenBank/DDBJ whole genome shotgun (WGS) entry which is preliminary data.</text>
</comment>
<dbReference type="CDD" id="cd01004">
    <property type="entry name" value="PBP2_MidA_like"/>
    <property type="match status" value="1"/>
</dbReference>
<evidence type="ECO:0000313" key="4">
    <source>
        <dbReference type="Proteomes" id="UP000481643"/>
    </source>
</evidence>
<dbReference type="PANTHER" id="PTHR35936">
    <property type="entry name" value="MEMBRANE-BOUND LYTIC MUREIN TRANSGLYCOSYLASE F"/>
    <property type="match status" value="1"/>
</dbReference>
<dbReference type="Pfam" id="PF00497">
    <property type="entry name" value="SBP_bac_3"/>
    <property type="match status" value="1"/>
</dbReference>
<evidence type="ECO:0000259" key="2">
    <source>
        <dbReference type="SMART" id="SM00062"/>
    </source>
</evidence>
<dbReference type="EMBL" id="WBVX01000062">
    <property type="protein sequence ID" value="KAB2674729.1"/>
    <property type="molecule type" value="Genomic_DNA"/>
</dbReference>
<feature type="domain" description="Solute-binding protein family 3/N-terminal" evidence="2">
    <location>
        <begin position="74"/>
        <end position="302"/>
    </location>
</feature>
<sequence length="315" mass="33756">MKHRLILINREVRQLYLYKKLELEKGKLMSIRNKTRTFCREISAMAAVVFTVSLGAVTTASAQDQDLGLIREGAITVAATASFPPIVSVDSSGAYVGIDAEIIEAIAKELGLRVEWVNIKFDGIIPGISAGRFDVGMTGITDTVERQQVVDFVNYADVGSGIIVAKGNPKGVKGIDDICGLIVASQTGDLATTYAKRQSEKCVAEGRPAVTVNEFPEATQSMLQLRGGRADVIIHDYPLSAYKVQQSDGVLDLVGEQFSAAPYGMAIAKNREALAQALMRGLDAIIASGEYGRILEKYDVSQIAIGKATVNAAAR</sequence>
<name>A0A6L3Y8Z6_9HYPH</name>
<dbReference type="Gene3D" id="3.40.190.10">
    <property type="entry name" value="Periplasmic binding protein-like II"/>
    <property type="match status" value="2"/>
</dbReference>
<dbReference type="Proteomes" id="UP000481643">
    <property type="component" value="Unassembled WGS sequence"/>
</dbReference>
<dbReference type="AlphaFoldDB" id="A0A6L3Y8Z6"/>
<organism evidence="3 4">
    <name type="scientific">Brucella tritici</name>
    <dbReference type="NCBI Taxonomy" id="94626"/>
    <lineage>
        <taxon>Bacteria</taxon>
        <taxon>Pseudomonadati</taxon>
        <taxon>Pseudomonadota</taxon>
        <taxon>Alphaproteobacteria</taxon>
        <taxon>Hyphomicrobiales</taxon>
        <taxon>Brucellaceae</taxon>
        <taxon>Brucella/Ochrobactrum group</taxon>
        <taxon>Brucella</taxon>
    </lineage>
</organism>
<evidence type="ECO:0000256" key="1">
    <source>
        <dbReference type="ARBA" id="ARBA00022729"/>
    </source>
</evidence>